<accession>A0A2Z7BKZ8</accession>
<evidence type="ECO:0000256" key="2">
    <source>
        <dbReference type="SAM" id="MobiDB-lite"/>
    </source>
</evidence>
<feature type="compositionally biased region" description="Basic and acidic residues" evidence="2">
    <location>
        <begin position="1"/>
        <end position="11"/>
    </location>
</feature>
<keyword evidence="4" id="KW-1185">Reference proteome</keyword>
<evidence type="ECO:0000313" key="3">
    <source>
        <dbReference type="EMBL" id="KZV32798.1"/>
    </source>
</evidence>
<sequence>MGKAEMLRVLEEAEEAAAPPKKPDQTTKERRAATPPIPTTDERPDLKPVFDIPEVSSPERESMKESVPGRVSPLTYFEDSLVVSPTAAVATKYLCHMAPDRDLDLLAGASNTEAVGLFASQIASLEELKAIRAQEKKASEAMQEVLRAQVVTERAARATEEEALRAELEATLNEKTAVEAKLEETEARAVEEAERKRDEVAIAWALGKEEFLKSPEFERLCAKKSVAYFKTGLAQFRANGYSEEEHPTPFLDVKKALREMPEDDEEVEEEEEEEDA</sequence>
<reference evidence="3 4" key="1">
    <citation type="journal article" date="2015" name="Proc. Natl. Acad. Sci. U.S.A.">
        <title>The resurrection genome of Boea hygrometrica: A blueprint for survival of dehydration.</title>
        <authorList>
            <person name="Xiao L."/>
            <person name="Yang G."/>
            <person name="Zhang L."/>
            <person name="Yang X."/>
            <person name="Zhao S."/>
            <person name="Ji Z."/>
            <person name="Zhou Q."/>
            <person name="Hu M."/>
            <person name="Wang Y."/>
            <person name="Chen M."/>
            <person name="Xu Y."/>
            <person name="Jin H."/>
            <person name="Xiao X."/>
            <person name="Hu G."/>
            <person name="Bao F."/>
            <person name="Hu Y."/>
            <person name="Wan P."/>
            <person name="Li L."/>
            <person name="Deng X."/>
            <person name="Kuang T."/>
            <person name="Xiang C."/>
            <person name="Zhu J.K."/>
            <person name="Oliver M.J."/>
            <person name="He Y."/>
        </authorList>
    </citation>
    <scope>NUCLEOTIDE SEQUENCE [LARGE SCALE GENOMIC DNA]</scope>
    <source>
        <strain evidence="4">cv. XS01</strain>
    </source>
</reference>
<feature type="compositionally biased region" description="Basic and acidic residues" evidence="2">
    <location>
        <begin position="21"/>
        <end position="32"/>
    </location>
</feature>
<dbReference type="AlphaFoldDB" id="A0A2Z7BKZ8"/>
<evidence type="ECO:0000256" key="1">
    <source>
        <dbReference type="SAM" id="Coils"/>
    </source>
</evidence>
<dbReference type="Proteomes" id="UP000250235">
    <property type="component" value="Unassembled WGS sequence"/>
</dbReference>
<name>A0A2Z7BKZ8_9LAMI</name>
<feature type="region of interest" description="Disordered" evidence="2">
    <location>
        <begin position="1"/>
        <end position="67"/>
    </location>
</feature>
<keyword evidence="1" id="KW-0175">Coiled coil</keyword>
<evidence type="ECO:0000313" key="4">
    <source>
        <dbReference type="Proteomes" id="UP000250235"/>
    </source>
</evidence>
<gene>
    <name evidence="3" type="ORF">F511_23710</name>
</gene>
<proteinExistence type="predicted"/>
<protein>
    <submittedName>
        <fullName evidence="3">Uncharacterized protein</fullName>
    </submittedName>
</protein>
<dbReference type="EMBL" id="KV006349">
    <property type="protein sequence ID" value="KZV32798.1"/>
    <property type="molecule type" value="Genomic_DNA"/>
</dbReference>
<organism evidence="3 4">
    <name type="scientific">Dorcoceras hygrometricum</name>
    <dbReference type="NCBI Taxonomy" id="472368"/>
    <lineage>
        <taxon>Eukaryota</taxon>
        <taxon>Viridiplantae</taxon>
        <taxon>Streptophyta</taxon>
        <taxon>Embryophyta</taxon>
        <taxon>Tracheophyta</taxon>
        <taxon>Spermatophyta</taxon>
        <taxon>Magnoliopsida</taxon>
        <taxon>eudicotyledons</taxon>
        <taxon>Gunneridae</taxon>
        <taxon>Pentapetalae</taxon>
        <taxon>asterids</taxon>
        <taxon>lamiids</taxon>
        <taxon>Lamiales</taxon>
        <taxon>Gesneriaceae</taxon>
        <taxon>Didymocarpoideae</taxon>
        <taxon>Trichosporeae</taxon>
        <taxon>Loxocarpinae</taxon>
        <taxon>Dorcoceras</taxon>
    </lineage>
</organism>
<feature type="coiled-coil region" evidence="1">
    <location>
        <begin position="125"/>
        <end position="199"/>
    </location>
</feature>